<proteinExistence type="predicted"/>
<comment type="caution">
    <text evidence="3">The sequence shown here is derived from an EMBL/GenBank/DDBJ whole genome shotgun (WGS) entry which is preliminary data.</text>
</comment>
<feature type="compositionally biased region" description="Acidic residues" evidence="1">
    <location>
        <begin position="70"/>
        <end position="88"/>
    </location>
</feature>
<organism evidence="3 4">
    <name type="scientific">Saccharothrix texasensis</name>
    <dbReference type="NCBI Taxonomy" id="103734"/>
    <lineage>
        <taxon>Bacteria</taxon>
        <taxon>Bacillati</taxon>
        <taxon>Actinomycetota</taxon>
        <taxon>Actinomycetes</taxon>
        <taxon>Pseudonocardiales</taxon>
        <taxon>Pseudonocardiaceae</taxon>
        <taxon>Saccharothrix</taxon>
    </lineage>
</organism>
<gene>
    <name evidence="3" type="ORF">EDD40_0626</name>
</gene>
<evidence type="ECO:0000256" key="2">
    <source>
        <dbReference type="SAM" id="Phobius"/>
    </source>
</evidence>
<dbReference type="EMBL" id="RJKM01000001">
    <property type="protein sequence ID" value="ROP35399.1"/>
    <property type="molecule type" value="Genomic_DNA"/>
</dbReference>
<keyword evidence="4" id="KW-1185">Reference proteome</keyword>
<reference evidence="3 4" key="1">
    <citation type="submission" date="2018-11" db="EMBL/GenBank/DDBJ databases">
        <title>Sequencing the genomes of 1000 actinobacteria strains.</title>
        <authorList>
            <person name="Klenk H.-P."/>
        </authorList>
    </citation>
    <scope>NUCLEOTIDE SEQUENCE [LARGE SCALE GENOMIC DNA]</scope>
    <source>
        <strain evidence="3 4">DSM 44231</strain>
    </source>
</reference>
<evidence type="ECO:0000256" key="1">
    <source>
        <dbReference type="SAM" id="MobiDB-lite"/>
    </source>
</evidence>
<keyword evidence="2" id="KW-0472">Membrane</keyword>
<feature type="region of interest" description="Disordered" evidence="1">
    <location>
        <begin position="65"/>
        <end position="101"/>
    </location>
</feature>
<evidence type="ECO:0000313" key="3">
    <source>
        <dbReference type="EMBL" id="ROP35399.1"/>
    </source>
</evidence>
<sequence>MAEDGSGSKDGPEKVKLYGTVISAVSSLIAIAVFLGWDDDIKKAIPFADTTTTAPAQPTRLPIPAAAEPELSEVVDPTTEETTEETTTEETTTTTETPSPEELRQAYIRQADAACAPAIGNRPARVATLDYGYMMSVLESRNRMLQDWRSVVVEPRDAGNYARIQQLWNDFNHASAYWNYMANALLARNSATFDAELERYRAATAAFVNGATRYGFAVCGFGWNSVSG</sequence>
<keyword evidence="2" id="KW-0812">Transmembrane</keyword>
<name>A0A3N1GYY8_9PSEU</name>
<keyword evidence="2" id="KW-1133">Transmembrane helix</keyword>
<dbReference type="AlphaFoldDB" id="A0A3N1GYY8"/>
<dbReference type="Proteomes" id="UP000268727">
    <property type="component" value="Unassembled WGS sequence"/>
</dbReference>
<evidence type="ECO:0000313" key="4">
    <source>
        <dbReference type="Proteomes" id="UP000268727"/>
    </source>
</evidence>
<dbReference type="RefSeq" id="WP_123741548.1">
    <property type="nucleotide sequence ID" value="NZ_RJKM01000001.1"/>
</dbReference>
<accession>A0A3N1GYY8</accession>
<feature type="transmembrane region" description="Helical" evidence="2">
    <location>
        <begin position="17"/>
        <end position="37"/>
    </location>
</feature>
<protein>
    <submittedName>
        <fullName evidence="3">Uncharacterized protein</fullName>
    </submittedName>
</protein>